<feature type="transmembrane region" description="Helical" evidence="1">
    <location>
        <begin position="33"/>
        <end position="53"/>
    </location>
</feature>
<organism evidence="2 3">
    <name type="scientific">Cyanobium gracile UHCC 0139</name>
    <dbReference type="NCBI Taxonomy" id="3110308"/>
    <lineage>
        <taxon>Bacteria</taxon>
        <taxon>Bacillati</taxon>
        <taxon>Cyanobacteriota</taxon>
        <taxon>Cyanophyceae</taxon>
        <taxon>Synechococcales</taxon>
        <taxon>Prochlorococcaceae</taxon>
        <taxon>Cyanobium</taxon>
    </lineage>
</organism>
<evidence type="ECO:0000313" key="3">
    <source>
        <dbReference type="Proteomes" id="UP001304461"/>
    </source>
</evidence>
<accession>A0ABU5RYE9</accession>
<dbReference type="Proteomes" id="UP001304461">
    <property type="component" value="Unassembled WGS sequence"/>
</dbReference>
<keyword evidence="1" id="KW-1133">Transmembrane helix</keyword>
<gene>
    <name evidence="2" type="ORF">VB738_15850</name>
</gene>
<protein>
    <recommendedName>
        <fullName evidence="4">Zinc ribbon domain-containing protein</fullName>
    </recommendedName>
</protein>
<keyword evidence="3" id="KW-1185">Reference proteome</keyword>
<dbReference type="RefSeq" id="WP_323306657.1">
    <property type="nucleotide sequence ID" value="NZ_JAYGHX010000015.1"/>
</dbReference>
<sequence length="140" mass="14463">MERRIPWLWIGVAAALLLIPTSAGRLLLDVIGGLTLTLLLLPLLAGGVALIGWQLLRRRLRTCPSCGFASLGTDVCPACGSPFIVGDVPGSTPGEPSGSIFWGPRSPAEIDARDVTINVDAVDVEATSSGDPDGRSGDGT</sequence>
<proteinExistence type="predicted"/>
<reference evidence="2 3" key="1">
    <citation type="submission" date="2023-12" db="EMBL/GenBank/DDBJ databases">
        <title>Baltic Sea Cyanobacteria.</title>
        <authorList>
            <person name="Delbaje E."/>
            <person name="Fewer D.P."/>
            <person name="Shishido T.K."/>
        </authorList>
    </citation>
    <scope>NUCLEOTIDE SEQUENCE [LARGE SCALE GENOMIC DNA]</scope>
    <source>
        <strain evidence="2 3">UHCC 0139</strain>
    </source>
</reference>
<evidence type="ECO:0000313" key="2">
    <source>
        <dbReference type="EMBL" id="MEA5392736.1"/>
    </source>
</evidence>
<evidence type="ECO:0000256" key="1">
    <source>
        <dbReference type="SAM" id="Phobius"/>
    </source>
</evidence>
<comment type="caution">
    <text evidence="2">The sequence shown here is derived from an EMBL/GenBank/DDBJ whole genome shotgun (WGS) entry which is preliminary data.</text>
</comment>
<dbReference type="EMBL" id="JAYGHX010000015">
    <property type="protein sequence ID" value="MEA5392736.1"/>
    <property type="molecule type" value="Genomic_DNA"/>
</dbReference>
<keyword evidence="1" id="KW-0472">Membrane</keyword>
<name>A0ABU5RYE9_9CYAN</name>
<keyword evidence="1" id="KW-0812">Transmembrane</keyword>
<evidence type="ECO:0008006" key="4">
    <source>
        <dbReference type="Google" id="ProtNLM"/>
    </source>
</evidence>